<evidence type="ECO:0000256" key="1">
    <source>
        <dbReference type="ARBA" id="ARBA00006485"/>
    </source>
</evidence>
<comment type="catalytic activity">
    <reaction evidence="12">
        <text>L-threonyl-[protein] + ATP = O-phospho-L-threonyl-[protein] + ADP + H(+)</text>
        <dbReference type="Rhea" id="RHEA:46608"/>
        <dbReference type="Rhea" id="RHEA-COMP:11060"/>
        <dbReference type="Rhea" id="RHEA-COMP:11605"/>
        <dbReference type="ChEBI" id="CHEBI:15378"/>
        <dbReference type="ChEBI" id="CHEBI:30013"/>
        <dbReference type="ChEBI" id="CHEBI:30616"/>
        <dbReference type="ChEBI" id="CHEBI:61977"/>
        <dbReference type="ChEBI" id="CHEBI:456216"/>
        <dbReference type="EC" id="2.7.11.22"/>
    </reaction>
</comment>
<dbReference type="FunFam" id="1.10.510.10:FF:000574">
    <property type="entry name" value="Cell division related protein kinase 2"/>
    <property type="match status" value="1"/>
</dbReference>
<dbReference type="KEGG" id="tet:TTHERM_00339880"/>
<evidence type="ECO:0000313" key="17">
    <source>
        <dbReference type="EMBL" id="EAR97407.2"/>
    </source>
</evidence>
<dbReference type="EMBL" id="GG662666">
    <property type="protein sequence ID" value="EAR97407.2"/>
    <property type="molecule type" value="Genomic_DNA"/>
</dbReference>
<evidence type="ECO:0000256" key="12">
    <source>
        <dbReference type="ARBA" id="ARBA00047811"/>
    </source>
</evidence>
<dbReference type="Pfam" id="PF00069">
    <property type="entry name" value="Pkinase"/>
    <property type="match status" value="1"/>
</dbReference>
<dbReference type="CDD" id="cd07829">
    <property type="entry name" value="STKc_CDK_like"/>
    <property type="match status" value="1"/>
</dbReference>
<name>I7MER2_TETTS</name>
<dbReference type="Gene3D" id="3.30.200.20">
    <property type="entry name" value="Phosphorylase Kinase, domain 1"/>
    <property type="match status" value="1"/>
</dbReference>
<evidence type="ECO:0000256" key="10">
    <source>
        <dbReference type="ARBA" id="ARBA00041902"/>
    </source>
</evidence>
<dbReference type="InterPro" id="IPR017441">
    <property type="entry name" value="Protein_kinase_ATP_BS"/>
</dbReference>
<accession>I7MER2</accession>
<feature type="domain" description="Protein kinase" evidence="16">
    <location>
        <begin position="17"/>
        <end position="306"/>
    </location>
</feature>
<sequence>MMDIEFQTKVERLEDKFQKIKMLGEGTYGHVTKCQDKQTKEVVAVKKIKLEIFQGDGFPSSSMREISTLKKMKHENIVILKDVQFQFDENSLLMVFECLECDLKQYLENEFPIQPIKIKQIMKQILQGVDYCHQMQIMHRDLKPQNILVSTKANNTMSVKISDFGLAKTFTTPLDKYTKEIATLWYRAPEVMLGDEHYSITIDIWAVGCIFIELITKRPPFHAQSQIDQLFQIFQIFGTPNEQTYPGISKLPDYNEKFPKFQAQGIQKLLPSNFNDPEALDLLSNLLVLDPSRRIFSKEALKHPYFNGV</sequence>
<dbReference type="InterPro" id="IPR000719">
    <property type="entry name" value="Prot_kinase_dom"/>
</dbReference>
<dbReference type="InterPro" id="IPR050108">
    <property type="entry name" value="CDK"/>
</dbReference>
<evidence type="ECO:0000259" key="16">
    <source>
        <dbReference type="PROSITE" id="PS50011"/>
    </source>
</evidence>
<feature type="binding site" evidence="14">
    <location>
        <position position="47"/>
    </location>
    <ligand>
        <name>ATP</name>
        <dbReference type="ChEBI" id="CHEBI:30616"/>
    </ligand>
</feature>
<evidence type="ECO:0000256" key="11">
    <source>
        <dbReference type="ARBA" id="ARBA00042858"/>
    </source>
</evidence>
<evidence type="ECO:0000256" key="4">
    <source>
        <dbReference type="ARBA" id="ARBA00022679"/>
    </source>
</evidence>
<dbReference type="PROSITE" id="PS00107">
    <property type="entry name" value="PROTEIN_KINASE_ATP"/>
    <property type="match status" value="1"/>
</dbReference>
<comment type="subunit">
    <text evidence="8">May form a complex composed of at least the catalytic subunit CRK2 and a cyclin.</text>
</comment>
<keyword evidence="4" id="KW-0808">Transferase</keyword>
<evidence type="ECO:0000256" key="8">
    <source>
        <dbReference type="ARBA" id="ARBA00038543"/>
    </source>
</evidence>
<evidence type="ECO:0000256" key="2">
    <source>
        <dbReference type="ARBA" id="ARBA00012425"/>
    </source>
</evidence>
<dbReference type="SMART" id="SM00220">
    <property type="entry name" value="S_TKc"/>
    <property type="match status" value="1"/>
</dbReference>
<evidence type="ECO:0000256" key="15">
    <source>
        <dbReference type="RuleBase" id="RU000304"/>
    </source>
</evidence>
<dbReference type="InterPro" id="IPR011009">
    <property type="entry name" value="Kinase-like_dom_sf"/>
</dbReference>
<evidence type="ECO:0000256" key="6">
    <source>
        <dbReference type="ARBA" id="ARBA00022777"/>
    </source>
</evidence>
<dbReference type="HOGENOM" id="CLU_000288_181_1_1"/>
<evidence type="ECO:0000256" key="3">
    <source>
        <dbReference type="ARBA" id="ARBA00022527"/>
    </source>
</evidence>
<evidence type="ECO:0000256" key="7">
    <source>
        <dbReference type="ARBA" id="ARBA00022840"/>
    </source>
</evidence>
<dbReference type="GO" id="GO:0004693">
    <property type="term" value="F:cyclin-dependent protein serine/threonine kinase activity"/>
    <property type="evidence" value="ECO:0007669"/>
    <property type="project" value="UniProtKB-EC"/>
</dbReference>
<dbReference type="PANTHER" id="PTHR24056">
    <property type="entry name" value="CELL DIVISION PROTEIN KINASE"/>
    <property type="match status" value="1"/>
</dbReference>
<evidence type="ECO:0000256" key="9">
    <source>
        <dbReference type="ARBA" id="ARBA00039612"/>
    </source>
</evidence>
<dbReference type="eggNOG" id="KOG0594">
    <property type="taxonomic scope" value="Eukaryota"/>
</dbReference>
<gene>
    <name evidence="17" type="ORF">TTHERM_00339880</name>
</gene>
<dbReference type="AlphaFoldDB" id="I7MER2"/>
<evidence type="ECO:0000256" key="14">
    <source>
        <dbReference type="PROSITE-ProRule" id="PRU10141"/>
    </source>
</evidence>
<dbReference type="GO" id="GO:0005524">
    <property type="term" value="F:ATP binding"/>
    <property type="evidence" value="ECO:0007669"/>
    <property type="project" value="UniProtKB-UniRule"/>
</dbReference>
<reference evidence="18" key="1">
    <citation type="journal article" date="2006" name="PLoS Biol.">
        <title>Macronuclear genome sequence of the ciliate Tetrahymena thermophila, a model eukaryote.</title>
        <authorList>
            <person name="Eisen J.A."/>
            <person name="Coyne R.S."/>
            <person name="Wu M."/>
            <person name="Wu D."/>
            <person name="Thiagarajan M."/>
            <person name="Wortman J.R."/>
            <person name="Badger J.H."/>
            <person name="Ren Q."/>
            <person name="Amedeo P."/>
            <person name="Jones K.M."/>
            <person name="Tallon L.J."/>
            <person name="Delcher A.L."/>
            <person name="Salzberg S.L."/>
            <person name="Silva J.C."/>
            <person name="Haas B.J."/>
            <person name="Majoros W.H."/>
            <person name="Farzad M."/>
            <person name="Carlton J.M."/>
            <person name="Smith R.K. Jr."/>
            <person name="Garg J."/>
            <person name="Pearlman R.E."/>
            <person name="Karrer K.M."/>
            <person name="Sun L."/>
            <person name="Manning G."/>
            <person name="Elde N.C."/>
            <person name="Turkewitz A.P."/>
            <person name="Asai D.J."/>
            <person name="Wilkes D.E."/>
            <person name="Wang Y."/>
            <person name="Cai H."/>
            <person name="Collins K."/>
            <person name="Stewart B.A."/>
            <person name="Lee S.R."/>
            <person name="Wilamowska K."/>
            <person name="Weinberg Z."/>
            <person name="Ruzzo W.L."/>
            <person name="Wloga D."/>
            <person name="Gaertig J."/>
            <person name="Frankel J."/>
            <person name="Tsao C.-C."/>
            <person name="Gorovsky M.A."/>
            <person name="Keeling P.J."/>
            <person name="Waller R.F."/>
            <person name="Patron N.J."/>
            <person name="Cherry J.M."/>
            <person name="Stover N.A."/>
            <person name="Krieger C.J."/>
            <person name="del Toro C."/>
            <person name="Ryder H.F."/>
            <person name="Williamson S.C."/>
            <person name="Barbeau R.A."/>
            <person name="Hamilton E.P."/>
            <person name="Orias E."/>
        </authorList>
    </citation>
    <scope>NUCLEOTIDE SEQUENCE [LARGE SCALE GENOMIC DNA]</scope>
    <source>
        <strain evidence="18">SB210</strain>
    </source>
</reference>
<keyword evidence="5 14" id="KW-0547">Nucleotide-binding</keyword>
<dbReference type="OMA" id="IFESMQC"/>
<dbReference type="InterPro" id="IPR008271">
    <property type="entry name" value="Ser/Thr_kinase_AS"/>
</dbReference>
<dbReference type="SUPFAM" id="SSF56112">
    <property type="entry name" value="Protein kinase-like (PK-like)"/>
    <property type="match status" value="1"/>
</dbReference>
<evidence type="ECO:0000256" key="13">
    <source>
        <dbReference type="ARBA" id="ARBA00048367"/>
    </source>
</evidence>
<comment type="catalytic activity">
    <reaction evidence="13">
        <text>L-seryl-[protein] + ATP = O-phospho-L-seryl-[protein] + ADP + H(+)</text>
        <dbReference type="Rhea" id="RHEA:17989"/>
        <dbReference type="Rhea" id="RHEA-COMP:9863"/>
        <dbReference type="Rhea" id="RHEA-COMP:11604"/>
        <dbReference type="ChEBI" id="CHEBI:15378"/>
        <dbReference type="ChEBI" id="CHEBI:29999"/>
        <dbReference type="ChEBI" id="CHEBI:30616"/>
        <dbReference type="ChEBI" id="CHEBI:83421"/>
        <dbReference type="ChEBI" id="CHEBI:456216"/>
        <dbReference type="EC" id="2.7.11.22"/>
    </reaction>
</comment>
<proteinExistence type="inferred from homology"/>
<keyword evidence="18" id="KW-1185">Reference proteome</keyword>
<dbReference type="SMR" id="I7MER2"/>
<dbReference type="Proteomes" id="UP000009168">
    <property type="component" value="Unassembled WGS sequence"/>
</dbReference>
<dbReference type="InParanoid" id="I7MER2"/>
<dbReference type="EC" id="2.7.11.22" evidence="2"/>
<dbReference type="RefSeq" id="XP_001017652.2">
    <property type="nucleotide sequence ID" value="XM_001017652.3"/>
</dbReference>
<dbReference type="STRING" id="312017.I7MER2"/>
<evidence type="ECO:0000313" key="18">
    <source>
        <dbReference type="Proteomes" id="UP000009168"/>
    </source>
</evidence>
<dbReference type="GO" id="GO:0005634">
    <property type="term" value="C:nucleus"/>
    <property type="evidence" value="ECO:0007669"/>
    <property type="project" value="TreeGrafter"/>
</dbReference>
<evidence type="ECO:0000256" key="5">
    <source>
        <dbReference type="ARBA" id="ARBA00022741"/>
    </source>
</evidence>
<comment type="similarity">
    <text evidence="1">Belongs to the protein kinase superfamily. CMGC Ser/Thr protein kinase family. CDC2/CDKX subfamily.</text>
</comment>
<keyword evidence="3 15" id="KW-0723">Serine/threonine-protein kinase</keyword>
<keyword evidence="6 17" id="KW-0418">Kinase</keyword>
<dbReference type="Gene3D" id="1.10.510.10">
    <property type="entry name" value="Transferase(Phosphotransferase) domain 1"/>
    <property type="match status" value="1"/>
</dbReference>
<dbReference type="GeneID" id="7824387"/>
<dbReference type="PROSITE" id="PS50011">
    <property type="entry name" value="PROTEIN_KINASE_DOM"/>
    <property type="match status" value="1"/>
</dbReference>
<dbReference type="OrthoDB" id="1732493at2759"/>
<organism evidence="17 18">
    <name type="scientific">Tetrahymena thermophila (strain SB210)</name>
    <dbReference type="NCBI Taxonomy" id="312017"/>
    <lineage>
        <taxon>Eukaryota</taxon>
        <taxon>Sar</taxon>
        <taxon>Alveolata</taxon>
        <taxon>Ciliophora</taxon>
        <taxon>Intramacronucleata</taxon>
        <taxon>Oligohymenophorea</taxon>
        <taxon>Hymenostomatida</taxon>
        <taxon>Tetrahymenina</taxon>
        <taxon>Tetrahymenidae</taxon>
        <taxon>Tetrahymena</taxon>
    </lineage>
</organism>
<keyword evidence="7 14" id="KW-0067">ATP-binding</keyword>
<protein>
    <recommendedName>
        <fullName evidence="9">Cyclin-dependent kinase 2 homolog</fullName>
        <ecNumber evidence="2">2.7.11.22</ecNumber>
    </recommendedName>
    <alternativeName>
        <fullName evidence="10">Cell division control protein 2 homolog</fullName>
    </alternativeName>
    <alternativeName>
        <fullName evidence="11">cdc2-related kinase 2</fullName>
    </alternativeName>
</protein>
<dbReference type="PROSITE" id="PS00108">
    <property type="entry name" value="PROTEIN_KINASE_ST"/>
    <property type="match status" value="1"/>
</dbReference>